<dbReference type="InterPro" id="IPR011009">
    <property type="entry name" value="Kinase-like_dom_sf"/>
</dbReference>
<evidence type="ECO:0000313" key="2">
    <source>
        <dbReference type="EMBL" id="SDZ38082.1"/>
    </source>
</evidence>
<sequence>MTAKEAAEQLLGCRVDDIQPLSSGVYAVTSADRRFMIKRSQGVAESAGLRWLSEHGDVAVPRVHGSDDEWLVTDFVVTGPPTFEAADAFGRGLAALHLRGADAFGAAPPGGPAEATIGLAPLRNDPCDDWPTFYLRHGIEPYVKTCVDQGLLTFQQANVFDLAGAALPELCGSAEQPARLHGDLWNGNLLWGMGGQVWLIDPAAHGGHRETDLAMLRLFGAPLLDHILGAYAEAAENAGTPLQADWQGRTDVHQLFPLLVHAALFGGGYMAEAFSSAQRVLAL</sequence>
<organism evidence="2 3">
    <name type="scientific">Amycolatopsis xylanica</name>
    <dbReference type="NCBI Taxonomy" id="589385"/>
    <lineage>
        <taxon>Bacteria</taxon>
        <taxon>Bacillati</taxon>
        <taxon>Actinomycetota</taxon>
        <taxon>Actinomycetes</taxon>
        <taxon>Pseudonocardiales</taxon>
        <taxon>Pseudonocardiaceae</taxon>
        <taxon>Amycolatopsis</taxon>
    </lineage>
</organism>
<dbReference type="OrthoDB" id="5291879at2"/>
<dbReference type="InterPro" id="IPR016477">
    <property type="entry name" value="Fructo-/Ketosamine-3-kinase"/>
</dbReference>
<dbReference type="Pfam" id="PF03881">
    <property type="entry name" value="Fructosamin_kin"/>
    <property type="match status" value="1"/>
</dbReference>
<keyword evidence="1 2" id="KW-0418">Kinase</keyword>
<proteinExistence type="inferred from homology"/>
<dbReference type="GO" id="GO:0016301">
    <property type="term" value="F:kinase activity"/>
    <property type="evidence" value="ECO:0007669"/>
    <property type="project" value="UniProtKB-UniRule"/>
</dbReference>
<dbReference type="PANTHER" id="PTHR12149:SF8">
    <property type="entry name" value="PROTEIN-RIBULOSAMINE 3-KINASE"/>
    <property type="match status" value="1"/>
</dbReference>
<dbReference type="SUPFAM" id="SSF56112">
    <property type="entry name" value="Protein kinase-like (PK-like)"/>
    <property type="match status" value="1"/>
</dbReference>
<dbReference type="EMBL" id="FNON01000014">
    <property type="protein sequence ID" value="SDZ38082.1"/>
    <property type="molecule type" value="Genomic_DNA"/>
</dbReference>
<keyword evidence="3" id="KW-1185">Reference proteome</keyword>
<protein>
    <submittedName>
        <fullName evidence="2">Fructosamine-3-kinase</fullName>
    </submittedName>
</protein>
<dbReference type="Proteomes" id="UP000199515">
    <property type="component" value="Unassembled WGS sequence"/>
</dbReference>
<dbReference type="Gene3D" id="1.10.510.10">
    <property type="entry name" value="Transferase(Phosphotransferase) domain 1"/>
    <property type="match status" value="1"/>
</dbReference>
<dbReference type="Gene3D" id="1.20.1270.240">
    <property type="match status" value="1"/>
</dbReference>
<dbReference type="Gene3D" id="3.30.200.20">
    <property type="entry name" value="Phosphorylase Kinase, domain 1"/>
    <property type="match status" value="1"/>
</dbReference>
<comment type="similarity">
    <text evidence="1">Belongs to the fructosamine kinase family.</text>
</comment>
<keyword evidence="1" id="KW-0808">Transferase</keyword>
<dbReference type="STRING" id="589385.SAMN05421504_11456"/>
<evidence type="ECO:0000313" key="3">
    <source>
        <dbReference type="Proteomes" id="UP000199515"/>
    </source>
</evidence>
<dbReference type="PANTHER" id="PTHR12149">
    <property type="entry name" value="FRUCTOSAMINE 3 KINASE-RELATED PROTEIN"/>
    <property type="match status" value="1"/>
</dbReference>
<gene>
    <name evidence="2" type="ORF">SAMN05421504_11456</name>
</gene>
<dbReference type="RefSeq" id="WP_091299277.1">
    <property type="nucleotide sequence ID" value="NZ_FNON01000014.1"/>
</dbReference>
<reference evidence="2 3" key="1">
    <citation type="submission" date="2016-10" db="EMBL/GenBank/DDBJ databases">
        <authorList>
            <person name="de Groot N.N."/>
        </authorList>
    </citation>
    <scope>NUCLEOTIDE SEQUENCE [LARGE SCALE GENOMIC DNA]</scope>
    <source>
        <strain evidence="2 3">CPCC 202699</strain>
    </source>
</reference>
<dbReference type="PIRSF" id="PIRSF006221">
    <property type="entry name" value="Ketosamine-3-kinase"/>
    <property type="match status" value="1"/>
</dbReference>
<evidence type="ECO:0000256" key="1">
    <source>
        <dbReference type="PIRNR" id="PIRNR006221"/>
    </source>
</evidence>
<dbReference type="AlphaFoldDB" id="A0A1H3SJD8"/>
<name>A0A1H3SJD8_9PSEU</name>
<accession>A0A1H3SJD8</accession>